<evidence type="ECO:0000259" key="3">
    <source>
        <dbReference type="Pfam" id="PF03109"/>
    </source>
</evidence>
<dbReference type="PANTHER" id="PTHR10566:SF113">
    <property type="entry name" value="PROTEIN ACTIVITY OF BC1 COMPLEX KINASE 7, CHLOROPLASTIC"/>
    <property type="match status" value="1"/>
</dbReference>
<dbReference type="InterPro" id="IPR011009">
    <property type="entry name" value="Kinase-like_dom_sf"/>
</dbReference>
<reference evidence="4 5" key="1">
    <citation type="journal article" date="2018" name="Microbiome">
        <title>Fine metagenomic profile of the Mediterranean stratified and mixed water columns revealed by assembly and recruitment.</title>
        <authorList>
            <person name="Haro-Moreno J.M."/>
            <person name="Lopez-Perez M."/>
            <person name="De La Torre J.R."/>
            <person name="Picazo A."/>
            <person name="Camacho A."/>
            <person name="Rodriguez-Valera F."/>
        </authorList>
    </citation>
    <scope>NUCLEOTIDE SEQUENCE [LARGE SCALE GENOMIC DNA]</scope>
    <source>
        <strain evidence="4">MED-G78</strain>
    </source>
</reference>
<dbReference type="AlphaFoldDB" id="A0A368C6M5"/>
<dbReference type="CDD" id="cd13972">
    <property type="entry name" value="UbiB"/>
    <property type="match status" value="1"/>
</dbReference>
<keyword evidence="2" id="KW-0472">Membrane</keyword>
<protein>
    <submittedName>
        <fullName evidence="4">2-polyprenylphenol hydroxylase</fullName>
    </submittedName>
</protein>
<dbReference type="InterPro" id="IPR050154">
    <property type="entry name" value="UbiB_kinase"/>
</dbReference>
<dbReference type="Proteomes" id="UP000252915">
    <property type="component" value="Unassembled WGS sequence"/>
</dbReference>
<evidence type="ECO:0000256" key="2">
    <source>
        <dbReference type="SAM" id="Phobius"/>
    </source>
</evidence>
<dbReference type="InterPro" id="IPR045308">
    <property type="entry name" value="UbiB_bact"/>
</dbReference>
<dbReference type="GO" id="GO:0006744">
    <property type="term" value="P:ubiquinone biosynthetic process"/>
    <property type="evidence" value="ECO:0007669"/>
    <property type="project" value="InterPro"/>
</dbReference>
<evidence type="ECO:0000313" key="4">
    <source>
        <dbReference type="EMBL" id="RCL45055.1"/>
    </source>
</evidence>
<sequence length="518" mass="59554">MNFITLIFGSISLLFSSARYGLLSIPLENSSNPLLNALKYLNPFYFKFYNLREGQRLVALIESQGPVFIKFGQLLSTRTDILDVAVAKDLQILTDQCKNFDSQIAKKLIEKELGDNLNHLFDDFKEEPIAAASLAQVHTAKIKNSDKEVVIKILRPGIKKSVKRNVRLLKGAASVFEFIYKDSYRLKPKEVIQNYEETIFKELDLKLEAANTNLTRKNFSNSKRLYIPEVYWDLTTSNVFTLEKIDGIPCTDINEIEANKIDKKLLAENGVTIFLDQVFRDNFFHADMHPGNIFVSKEHPESPGYIAIDCAITGSLSNEERYALARMLQAVLKQNYKALAQLFINSQWVEPETNILELENTLRACCEPIFEKPLSEIEFGKLLLYLFQSTRRFGLSLQPSLVLLQKTLIHIEGMGRQIYPELDFWGIAEPYLDNWLMEQFNPLKLKDFILENKDEILLKTSEMPNLIYEVLDELRGYSKNKNSSSMKINALKEQLYKEKFIVRIIAIGVVIILAMQIF</sequence>
<comment type="caution">
    <text evidence="4">The sequence shown here is derived from an EMBL/GenBank/DDBJ whole genome shotgun (WGS) entry which is preliminary data.</text>
</comment>
<comment type="similarity">
    <text evidence="1">Belongs to the protein kinase superfamily. ADCK protein kinase family.</text>
</comment>
<dbReference type="PANTHER" id="PTHR10566">
    <property type="entry name" value="CHAPERONE-ACTIVITY OF BC1 COMPLEX CABC1 -RELATED"/>
    <property type="match status" value="1"/>
</dbReference>
<keyword evidence="2" id="KW-1133">Transmembrane helix</keyword>
<dbReference type="SUPFAM" id="SSF56112">
    <property type="entry name" value="Protein kinase-like (PK-like)"/>
    <property type="match status" value="1"/>
</dbReference>
<dbReference type="EMBL" id="QOPI01000005">
    <property type="protein sequence ID" value="RCL45055.1"/>
    <property type="molecule type" value="Genomic_DNA"/>
</dbReference>
<keyword evidence="2" id="KW-0812">Transmembrane</keyword>
<evidence type="ECO:0000256" key="1">
    <source>
        <dbReference type="ARBA" id="ARBA00009670"/>
    </source>
</evidence>
<gene>
    <name evidence="4" type="ORF">DBW92_01695</name>
</gene>
<feature type="domain" description="ABC1 atypical kinase-like" evidence="3">
    <location>
        <begin position="93"/>
        <end position="342"/>
    </location>
</feature>
<feature type="transmembrane region" description="Helical" evidence="2">
    <location>
        <begin position="500"/>
        <end position="517"/>
    </location>
</feature>
<dbReference type="InterPro" id="IPR004147">
    <property type="entry name" value="ABC1_dom"/>
</dbReference>
<name>A0A368C6M5_9GAMM</name>
<dbReference type="Pfam" id="PF03109">
    <property type="entry name" value="ABC1"/>
    <property type="match status" value="1"/>
</dbReference>
<organism evidence="4 5">
    <name type="scientific">SAR86 cluster bacterium</name>
    <dbReference type="NCBI Taxonomy" id="2030880"/>
    <lineage>
        <taxon>Bacteria</taxon>
        <taxon>Pseudomonadati</taxon>
        <taxon>Pseudomonadota</taxon>
        <taxon>Gammaproteobacteria</taxon>
        <taxon>SAR86 cluster</taxon>
    </lineage>
</organism>
<proteinExistence type="inferred from homology"/>
<accession>A0A368C6M5</accession>
<evidence type="ECO:0000313" key="5">
    <source>
        <dbReference type="Proteomes" id="UP000252915"/>
    </source>
</evidence>